<feature type="non-terminal residue" evidence="3">
    <location>
        <position position="147"/>
    </location>
</feature>
<dbReference type="EMBL" id="JABEZY010000010">
    <property type="protein sequence ID" value="MBA0747689.1"/>
    <property type="molecule type" value="Genomic_DNA"/>
</dbReference>
<dbReference type="InterPro" id="IPR004332">
    <property type="entry name" value="Transposase_MuDR"/>
</dbReference>
<dbReference type="Pfam" id="PF03108">
    <property type="entry name" value="DBD_Tnp_Mut"/>
    <property type="match status" value="1"/>
</dbReference>
<proteinExistence type="predicted"/>
<feature type="chain" id="PRO_5029903534" description="Transposase MuDR plant domain-containing protein" evidence="1">
    <location>
        <begin position="31"/>
        <end position="147"/>
    </location>
</feature>
<evidence type="ECO:0000259" key="2">
    <source>
        <dbReference type="Pfam" id="PF03108"/>
    </source>
</evidence>
<sequence>MEWIILLMNMLVILQHQIDWIMLLLHVVEKRRMGMILRYGTQMNMEAWLGPMKMKNMKMVRERKRSKFLLYNDKLKLSLGMLFKDGKQFKSAIRKYSKECRRQLKFIKNEPKRVVLRCIASPNFLWRIRASYSPVAKCLQIKTFQDE</sequence>
<dbReference type="AlphaFoldDB" id="A0A7J9CGT8"/>
<keyword evidence="4" id="KW-1185">Reference proteome</keyword>
<feature type="domain" description="Transposase MuDR plant" evidence="2">
    <location>
        <begin position="76"/>
        <end position="141"/>
    </location>
</feature>
<evidence type="ECO:0000313" key="4">
    <source>
        <dbReference type="Proteomes" id="UP000593579"/>
    </source>
</evidence>
<accession>A0A7J9CGT8</accession>
<protein>
    <recommendedName>
        <fullName evidence="2">Transposase MuDR plant domain-containing protein</fullName>
    </recommendedName>
</protein>
<evidence type="ECO:0000313" key="3">
    <source>
        <dbReference type="EMBL" id="MBA0747689.1"/>
    </source>
</evidence>
<name>A0A7J9CGT8_GOSGO</name>
<feature type="signal peptide" evidence="1">
    <location>
        <begin position="1"/>
        <end position="30"/>
    </location>
</feature>
<gene>
    <name evidence="3" type="ORF">Gogos_004581</name>
</gene>
<dbReference type="OrthoDB" id="1711274at2759"/>
<dbReference type="Proteomes" id="UP000593579">
    <property type="component" value="Unassembled WGS sequence"/>
</dbReference>
<reference evidence="3 4" key="1">
    <citation type="journal article" date="2019" name="Genome Biol. Evol.">
        <title>Insights into the evolution of the New World diploid cottons (Gossypium, subgenus Houzingenia) based on genome sequencing.</title>
        <authorList>
            <person name="Grover C.E."/>
            <person name="Arick M.A. 2nd"/>
            <person name="Thrash A."/>
            <person name="Conover J.L."/>
            <person name="Sanders W.S."/>
            <person name="Peterson D.G."/>
            <person name="Frelichowski J.E."/>
            <person name="Scheffler J.A."/>
            <person name="Scheffler B.E."/>
            <person name="Wendel J.F."/>
        </authorList>
    </citation>
    <scope>NUCLEOTIDE SEQUENCE [LARGE SCALE GENOMIC DNA]</scope>
    <source>
        <strain evidence="3">5</strain>
        <tissue evidence="3">Leaf</tissue>
    </source>
</reference>
<organism evidence="3 4">
    <name type="scientific">Gossypium gossypioides</name>
    <name type="common">Mexican cotton</name>
    <name type="synonym">Selera gossypioides</name>
    <dbReference type="NCBI Taxonomy" id="34282"/>
    <lineage>
        <taxon>Eukaryota</taxon>
        <taxon>Viridiplantae</taxon>
        <taxon>Streptophyta</taxon>
        <taxon>Embryophyta</taxon>
        <taxon>Tracheophyta</taxon>
        <taxon>Spermatophyta</taxon>
        <taxon>Magnoliopsida</taxon>
        <taxon>eudicotyledons</taxon>
        <taxon>Gunneridae</taxon>
        <taxon>Pentapetalae</taxon>
        <taxon>rosids</taxon>
        <taxon>malvids</taxon>
        <taxon>Malvales</taxon>
        <taxon>Malvaceae</taxon>
        <taxon>Malvoideae</taxon>
        <taxon>Gossypium</taxon>
    </lineage>
</organism>
<comment type="caution">
    <text evidence="3">The sequence shown here is derived from an EMBL/GenBank/DDBJ whole genome shotgun (WGS) entry which is preliminary data.</text>
</comment>
<evidence type="ECO:0000256" key="1">
    <source>
        <dbReference type="SAM" id="SignalP"/>
    </source>
</evidence>
<keyword evidence="1" id="KW-0732">Signal</keyword>